<proteinExistence type="predicted"/>
<dbReference type="InterPro" id="IPR036443">
    <property type="entry name" value="Znf_RanBP2_sf"/>
</dbReference>
<dbReference type="PANTHER" id="PTHR46622">
    <property type="entry name" value="DNA-DEPENDENT METALLOPROTEASE WSS1"/>
    <property type="match status" value="1"/>
</dbReference>
<reference evidence="3 4" key="1">
    <citation type="submission" date="2016-06" db="EMBL/GenBank/DDBJ databases">
        <title>Evolution of pathogenesis and genome organization in the Tremellales.</title>
        <authorList>
            <person name="Cuomo C."/>
            <person name="Litvintseva A."/>
            <person name="Heitman J."/>
            <person name="Chen Y."/>
            <person name="Sun S."/>
            <person name="Springer D."/>
            <person name="Dromer F."/>
            <person name="Young S."/>
            <person name="Zeng Q."/>
            <person name="Chapman S."/>
            <person name="Gujja S."/>
            <person name="Saif S."/>
            <person name="Birren B."/>
        </authorList>
    </citation>
    <scope>NUCLEOTIDE SEQUENCE [LARGE SCALE GENOMIC DNA]</scope>
    <source>
        <strain evidence="3 4">ATCC 28783</strain>
    </source>
</reference>
<accession>A0A4Q1BWG9</accession>
<dbReference type="GO" id="GO:0006281">
    <property type="term" value="P:DNA repair"/>
    <property type="evidence" value="ECO:0007669"/>
    <property type="project" value="TreeGrafter"/>
</dbReference>
<dbReference type="Gene3D" id="3.30.2010.10">
    <property type="entry name" value="Metalloproteases ('zincins'), catalytic domain"/>
    <property type="match status" value="1"/>
</dbReference>
<dbReference type="AlphaFoldDB" id="A0A4Q1BWG9"/>
<dbReference type="Pfam" id="PF08325">
    <property type="entry name" value="WLM"/>
    <property type="match status" value="1"/>
</dbReference>
<dbReference type="InterPro" id="IPR013536">
    <property type="entry name" value="WLM_dom"/>
</dbReference>
<keyword evidence="4" id="KW-1185">Reference proteome</keyword>
<sequence>MQAPRFRFNEREANPNPYIAFIRALKGKKDHDDAEQMLKAVAAQMNKIMKNRFMFVGTLEEAEYNRVFAGRNWNHGQTIELVLRGASGRFLPLPYIISVMCHEMAHIEQMNHGPKFQKLMAEIKTEVRALQAKGYYGDGFWSDGKRLRDSVKAGAEWLRPCDFPEYVCGVTASDGKKAKPPSRGPRSSHSGLVQGEASNRSGRQTEYRRKAGTKNQVDMGTEGSRLDGRREITAEDRERRKSAIEEEQKRLVKTGLAVTTAKRKAAETWDRRNPWFKEGNTRGKVAKSKTAAEIRAAAAQKRLKSLSGAPIKLEIMPDDDEDDYLHHLKNEFDSDADDVPDPHVDAEDRKREMEHDMTDAEREGLRGSWEQFIKSEPGLGDDLPDVGSSREESSNKKAILVVKHGRLGHDEGGDWSCQMCTFLNRGSRNRCGMSA</sequence>
<organism evidence="3 4">
    <name type="scientific">Tremella mesenterica</name>
    <name type="common">Jelly fungus</name>
    <dbReference type="NCBI Taxonomy" id="5217"/>
    <lineage>
        <taxon>Eukaryota</taxon>
        <taxon>Fungi</taxon>
        <taxon>Dikarya</taxon>
        <taxon>Basidiomycota</taxon>
        <taxon>Agaricomycotina</taxon>
        <taxon>Tremellomycetes</taxon>
        <taxon>Tremellales</taxon>
        <taxon>Tremellaceae</taxon>
        <taxon>Tremella</taxon>
    </lineage>
</organism>
<feature type="region of interest" description="Disordered" evidence="1">
    <location>
        <begin position="332"/>
        <end position="394"/>
    </location>
</feature>
<dbReference type="InParanoid" id="A0A4Q1BWG9"/>
<evidence type="ECO:0000256" key="1">
    <source>
        <dbReference type="SAM" id="MobiDB-lite"/>
    </source>
</evidence>
<feature type="domain" description="WLM" evidence="2">
    <location>
        <begin position="10"/>
        <end position="304"/>
    </location>
</feature>
<dbReference type="EMBL" id="SDIL01000001">
    <property type="protein sequence ID" value="RXK42488.1"/>
    <property type="molecule type" value="Genomic_DNA"/>
</dbReference>
<dbReference type="Proteomes" id="UP000289152">
    <property type="component" value="Unassembled WGS sequence"/>
</dbReference>
<dbReference type="VEuPathDB" id="FungiDB:TREMEDRAFT_58958"/>
<evidence type="ECO:0000313" key="4">
    <source>
        <dbReference type="Proteomes" id="UP000289152"/>
    </source>
</evidence>
<dbReference type="PANTHER" id="PTHR46622:SF1">
    <property type="entry name" value="DNA-DEPENDENT METALLOPROTEASE WSS1"/>
    <property type="match status" value="1"/>
</dbReference>
<name>A0A4Q1BWG9_TREME</name>
<dbReference type="OrthoDB" id="447842at2759"/>
<evidence type="ECO:0000313" key="3">
    <source>
        <dbReference type="EMBL" id="RXK42488.1"/>
    </source>
</evidence>
<feature type="region of interest" description="Disordered" evidence="1">
    <location>
        <begin position="172"/>
        <end position="230"/>
    </location>
</feature>
<dbReference type="GO" id="GO:0005634">
    <property type="term" value="C:nucleus"/>
    <property type="evidence" value="ECO:0007669"/>
    <property type="project" value="TreeGrafter"/>
</dbReference>
<gene>
    <name evidence="3" type="ORF">M231_00042</name>
</gene>
<evidence type="ECO:0000259" key="2">
    <source>
        <dbReference type="PROSITE" id="PS51397"/>
    </source>
</evidence>
<dbReference type="PROSITE" id="PS51397">
    <property type="entry name" value="WLM"/>
    <property type="match status" value="1"/>
</dbReference>
<dbReference type="STRING" id="5217.A0A4Q1BWG9"/>
<comment type="caution">
    <text evidence="3">The sequence shown here is derived from an EMBL/GenBank/DDBJ whole genome shotgun (WGS) entry which is preliminary data.</text>
</comment>
<dbReference type="SUPFAM" id="SSF90209">
    <property type="entry name" value="Ran binding protein zinc finger-like"/>
    <property type="match status" value="1"/>
</dbReference>
<dbReference type="GO" id="GO:0008237">
    <property type="term" value="F:metallopeptidase activity"/>
    <property type="evidence" value="ECO:0007669"/>
    <property type="project" value="TreeGrafter"/>
</dbReference>
<dbReference type="InterPro" id="IPR053000">
    <property type="entry name" value="WSS1-like_metalloprotease"/>
</dbReference>
<protein>
    <recommendedName>
        <fullName evidence="2">WLM domain-containing protein</fullName>
    </recommendedName>
</protein>
<feature type="compositionally biased region" description="Basic and acidic residues" evidence="1">
    <location>
        <begin position="340"/>
        <end position="365"/>
    </location>
</feature>